<feature type="domain" description="Secretion system C-terminal sorting" evidence="2">
    <location>
        <begin position="970"/>
        <end position="1040"/>
    </location>
</feature>
<protein>
    <recommendedName>
        <fullName evidence="2">Secretion system C-terminal sorting domain-containing protein</fullName>
    </recommendedName>
</protein>
<dbReference type="AlphaFoldDB" id="N1WSN0"/>
<gene>
    <name evidence="3" type="ORF">pgond44_05560</name>
</gene>
<dbReference type="Pfam" id="PF18962">
    <property type="entry name" value="Por_Secre_tail"/>
    <property type="match status" value="1"/>
</dbReference>
<evidence type="ECO:0000259" key="2">
    <source>
        <dbReference type="Pfam" id="PF18962"/>
    </source>
</evidence>
<sequence length="1042" mass="112262">MRITLLRSSILICFLLFFNASWGQIISQYVDANPGTFPKGIEIWNNTGAILNFSTNNLVIEQGTNGTSPTSLEIVSTGTLAVDEVLIIGTSDMEVSAIANSVRFIIKNFTFNGNDALVVKYGGTIIDQFGTSGTDPGSAWSGNGVSTADQNIQLKDNIITGATTGFTDPSTRFETVNSNPGGINGLEGFGIAPVSTSDASLKASVVTLNDLIYQEGQGPSSSQSFSISGNNLDETDVIIYLPTSSNFEISQTENGTYSNQILLTAFDGSSSSVFVRLKQGLSIFSYSDVISINGGGSYATGVYLEGQVLGDAFVLYEFTSNSNTSSFIPSSSALSDFSISSGSINYGTTGAWSGSGTPYAQGNSGWGALSPDVAKNFFFTLKPDAGYRANLSNISFEWKVTGAGPSAITIEINGTEIATFDATESDPALFSESLIGYDNLAEVRVEIKGWDNGSRSTTGGGQFRIDDVKIDGEIINKPFDYTFDNGAWTPESPIGISTSDDDILVENGSITLNQELITNDFQVGSEAVVDVSNILKVTGNLVVNGNFTFKSDATGSAQLVHETTSNIVGDITVERYIPAKRAFRLLSSSVGGQSFANSWQQNTHITGAGGANNGFDATTTNNPSLFVYDNQISDPSNGAGWEAITSTTNILEAGKPYRILVRGDRSVDLTDNEAESSTTTLVSKGNMLSGELTTGNQLPALSQVSDKFSFVANPYQAVVDFAQLVTTELTNFLYIWDARIEGNNGKGGYVTVDPSGTAPDPSSSDASKFLIPGQAFFVKNNETLSGSSSLTFSPNAIASSEPQPEILSKNNLAYLNIRLYRAQDFFNESMEADAAGLRFSDDFTTSPSDEDADKFINSGENLVIYNEKILSIDKRKLPEDEEKIQLAIANYKQIEYTLAFYFDHMPEEKKLILIDKYLQDEIEVTNGMSYNYTVDSSIEGSVDQTRFQLMLFPVTLSQDDFSLTKSIKLHPNPVNDILNIDSETDNPIVNLELYSVIGQKINLDLIEAGKGIQINTRTLSTGVYLVKIETERGTTTKRFIKN</sequence>
<dbReference type="NCBIfam" id="TIGR04183">
    <property type="entry name" value="Por_Secre_tail"/>
    <property type="match status" value="1"/>
</dbReference>
<evidence type="ECO:0000256" key="1">
    <source>
        <dbReference type="ARBA" id="ARBA00022729"/>
    </source>
</evidence>
<dbReference type="InterPro" id="IPR026444">
    <property type="entry name" value="Secre_tail"/>
</dbReference>
<evidence type="ECO:0000313" key="3">
    <source>
        <dbReference type="EMBL" id="EMY81980.1"/>
    </source>
</evidence>
<comment type="caution">
    <text evidence="3">The sequence shown here is derived from an EMBL/GenBank/DDBJ whole genome shotgun (WGS) entry which is preliminary data.</text>
</comment>
<accession>N1WSN0</accession>
<evidence type="ECO:0000313" key="4">
    <source>
        <dbReference type="Proteomes" id="UP000012317"/>
    </source>
</evidence>
<keyword evidence="4" id="KW-1185">Reference proteome</keyword>
<dbReference type="eggNOG" id="COG2133">
    <property type="taxonomic scope" value="Bacteria"/>
</dbReference>
<organism evidence="3 4">
    <name type="scientific">Psychroflexus gondwanensis ACAM 44</name>
    <dbReference type="NCBI Taxonomy" id="1189619"/>
    <lineage>
        <taxon>Bacteria</taxon>
        <taxon>Pseudomonadati</taxon>
        <taxon>Bacteroidota</taxon>
        <taxon>Flavobacteriia</taxon>
        <taxon>Flavobacteriales</taxon>
        <taxon>Flavobacteriaceae</taxon>
        <taxon>Psychroflexus</taxon>
    </lineage>
</organism>
<name>N1WSN0_9FLAO</name>
<dbReference type="Proteomes" id="UP000012317">
    <property type="component" value="Unassembled WGS sequence"/>
</dbReference>
<dbReference type="STRING" id="1189619.pgond44_05560"/>
<dbReference type="EMBL" id="APLF01000004">
    <property type="protein sequence ID" value="EMY81980.1"/>
    <property type="molecule type" value="Genomic_DNA"/>
</dbReference>
<dbReference type="PATRIC" id="fig|1189619.4.peg.1151"/>
<dbReference type="RefSeq" id="WP_003437712.1">
    <property type="nucleotide sequence ID" value="NZ_APLF01000004.1"/>
</dbReference>
<proteinExistence type="predicted"/>
<dbReference type="eggNOG" id="COG2374">
    <property type="taxonomic scope" value="Bacteria"/>
</dbReference>
<keyword evidence="1" id="KW-0732">Signal</keyword>
<reference evidence="3 4" key="1">
    <citation type="journal article" date="2014" name="Genome Biol. Evol.">
        <title>Extensive gene acquisition in the extremely psychrophilic bacterial species Psychroflexus torquis and the link to sea-ice ecosystem specialism.</title>
        <authorList>
            <person name="Feng S."/>
            <person name="Powell S.M."/>
            <person name="Wilson R."/>
            <person name="Bowman J.P."/>
        </authorList>
    </citation>
    <scope>NUCLEOTIDE SEQUENCE [LARGE SCALE GENOMIC DNA]</scope>
    <source>
        <strain evidence="3 4">ACAM 44</strain>
    </source>
</reference>
<dbReference type="eggNOG" id="COG2356">
    <property type="taxonomic scope" value="Bacteria"/>
</dbReference>